<evidence type="ECO:0008006" key="3">
    <source>
        <dbReference type="Google" id="ProtNLM"/>
    </source>
</evidence>
<gene>
    <name evidence="1" type="ORF">JHT90_09775</name>
</gene>
<evidence type="ECO:0000313" key="1">
    <source>
        <dbReference type="EMBL" id="QQP84696.1"/>
    </source>
</evidence>
<dbReference type="InterPro" id="IPR037053">
    <property type="entry name" value="Phage_tail_collar_dom_sf"/>
</dbReference>
<evidence type="ECO:0000313" key="2">
    <source>
        <dbReference type="Proteomes" id="UP000595278"/>
    </source>
</evidence>
<sequence>MTVTTSLNYKEYQADGMVNKFAIPFLLLARSDLYVYVNNQLVTSGYTVTGLGNPISEIIFEEAPQGLLLLQRSITLIRETDYQENGDLLAKTVNQDFDRIYLAMQGFAQDTSKALRVTDAEGVSALPLADERANKTLSFDSTGQPILTTTATGSAAELAQRLVDASSENKGSGLIGYNKTLNYPTRTIGNALNTLTNRFDNFEGNGVPLFSVFWWPSRANIPAGYVVADGQELSQAVFPDAAAAIQQAKVPTVQELEWQMDPLKRGSYVANSSQGKFRVPDYNGKYADSLGALFLRGDNGVVGNGMIQQDALQNITGSLSSILFRKDYEKDAEGALYFEASTNGGISANAGGTSSSIKIDASRVVRTAGETRPINVSGCWIIKLFGYVINTAEADLQQIITENANLAARLSVLESYQQAKKFTIIYPNDGTEDNPANIMVNKRYVMDNPFKGYPIICLAELLVNGVWGAAGHVNIAASGTAYGVGCWPYGDDKIVTQTAGGGIIIASANSGNPHGITTSLQTAPCRVKVWRVI</sequence>
<dbReference type="Proteomes" id="UP000595278">
    <property type="component" value="Chromosome"/>
</dbReference>
<dbReference type="SUPFAM" id="SSF88874">
    <property type="entry name" value="Receptor-binding domain of short tail fibre protein gp12"/>
    <property type="match status" value="1"/>
</dbReference>
<dbReference type="AlphaFoldDB" id="A0A974RVZ7"/>
<reference evidence="1 2" key="1">
    <citation type="submission" date="2021-01" db="EMBL/GenBank/DDBJ databases">
        <title>Entomomonas sp. F2A isolated from a house cricket (Acheta domesticus).</title>
        <authorList>
            <person name="Spergser J."/>
            <person name="Busse H.-J."/>
        </authorList>
    </citation>
    <scope>NUCLEOTIDE SEQUENCE [LARGE SCALE GENOMIC DNA]</scope>
    <source>
        <strain evidence="1 2">F2A</strain>
    </source>
</reference>
<dbReference type="KEGG" id="eaz:JHT90_09775"/>
<dbReference type="RefSeq" id="WP_201090593.1">
    <property type="nucleotide sequence ID" value="NZ_CP067393.1"/>
</dbReference>
<proteinExistence type="predicted"/>
<protein>
    <recommendedName>
        <fullName evidence="3">Tail fiber protein</fullName>
    </recommendedName>
</protein>
<organism evidence="1 2">
    <name type="scientific">Entomomonas asaccharolytica</name>
    <dbReference type="NCBI Taxonomy" id="2785331"/>
    <lineage>
        <taxon>Bacteria</taxon>
        <taxon>Pseudomonadati</taxon>
        <taxon>Pseudomonadota</taxon>
        <taxon>Gammaproteobacteria</taxon>
        <taxon>Pseudomonadales</taxon>
        <taxon>Pseudomonadaceae</taxon>
        <taxon>Entomomonas</taxon>
    </lineage>
</organism>
<dbReference type="Gene3D" id="3.90.1340.10">
    <property type="entry name" value="Phage tail collar domain"/>
    <property type="match status" value="1"/>
</dbReference>
<name>A0A974RVZ7_9GAMM</name>
<keyword evidence="2" id="KW-1185">Reference proteome</keyword>
<dbReference type="EMBL" id="CP067393">
    <property type="protein sequence ID" value="QQP84696.1"/>
    <property type="molecule type" value="Genomic_DNA"/>
</dbReference>
<accession>A0A974RVZ7</accession>